<accession>A0A0A9H6X8</accession>
<reference evidence="1" key="1">
    <citation type="submission" date="2014-09" db="EMBL/GenBank/DDBJ databases">
        <authorList>
            <person name="Magalhaes I.L.F."/>
            <person name="Oliveira U."/>
            <person name="Santos F.R."/>
            <person name="Vidigal T.H.D.A."/>
            <person name="Brescovit A.D."/>
            <person name="Santos A.J."/>
        </authorList>
    </citation>
    <scope>NUCLEOTIDE SEQUENCE</scope>
    <source>
        <tissue evidence="1">Shoot tissue taken approximately 20 cm above the soil surface</tissue>
    </source>
</reference>
<reference evidence="1" key="2">
    <citation type="journal article" date="2015" name="Data Brief">
        <title>Shoot transcriptome of the giant reed, Arundo donax.</title>
        <authorList>
            <person name="Barrero R.A."/>
            <person name="Guerrero F.D."/>
            <person name="Moolhuijzen P."/>
            <person name="Goolsby J.A."/>
            <person name="Tidwell J."/>
            <person name="Bellgard S.E."/>
            <person name="Bellgard M.I."/>
        </authorList>
    </citation>
    <scope>NUCLEOTIDE SEQUENCE</scope>
    <source>
        <tissue evidence="1">Shoot tissue taken approximately 20 cm above the soil surface</tissue>
    </source>
</reference>
<dbReference type="AlphaFoldDB" id="A0A0A9H6X8"/>
<proteinExistence type="predicted"/>
<dbReference type="EMBL" id="GBRH01164916">
    <property type="protein sequence ID" value="JAE32980.1"/>
    <property type="molecule type" value="Transcribed_RNA"/>
</dbReference>
<name>A0A0A9H6X8_ARUDO</name>
<protein>
    <submittedName>
        <fullName evidence="1">Uncharacterized protein</fullName>
    </submittedName>
</protein>
<organism evidence="1">
    <name type="scientific">Arundo donax</name>
    <name type="common">Giant reed</name>
    <name type="synonym">Donax arundinaceus</name>
    <dbReference type="NCBI Taxonomy" id="35708"/>
    <lineage>
        <taxon>Eukaryota</taxon>
        <taxon>Viridiplantae</taxon>
        <taxon>Streptophyta</taxon>
        <taxon>Embryophyta</taxon>
        <taxon>Tracheophyta</taxon>
        <taxon>Spermatophyta</taxon>
        <taxon>Magnoliopsida</taxon>
        <taxon>Liliopsida</taxon>
        <taxon>Poales</taxon>
        <taxon>Poaceae</taxon>
        <taxon>PACMAD clade</taxon>
        <taxon>Arundinoideae</taxon>
        <taxon>Arundineae</taxon>
        <taxon>Arundo</taxon>
    </lineage>
</organism>
<sequence>MICSISEAVFVCILSIDLDKHINSTLLIY</sequence>
<evidence type="ECO:0000313" key="1">
    <source>
        <dbReference type="EMBL" id="JAE32980.1"/>
    </source>
</evidence>